<dbReference type="GO" id="GO:0004523">
    <property type="term" value="F:RNA-DNA hybrid ribonuclease activity"/>
    <property type="evidence" value="ECO:0007669"/>
    <property type="project" value="InterPro"/>
</dbReference>
<dbReference type="GO" id="GO:0003676">
    <property type="term" value="F:nucleic acid binding"/>
    <property type="evidence" value="ECO:0007669"/>
    <property type="project" value="InterPro"/>
</dbReference>
<dbReference type="OrthoDB" id="1000780at2759"/>
<dbReference type="EMBL" id="JAIQCV010000012">
    <property type="protein sequence ID" value="KAH1038673.1"/>
    <property type="molecule type" value="Genomic_DNA"/>
</dbReference>
<proteinExistence type="predicted"/>
<gene>
    <name evidence="2" type="ORF">J1N35_040416</name>
</gene>
<keyword evidence="3" id="KW-1185">Reference proteome</keyword>
<dbReference type="InterPro" id="IPR012337">
    <property type="entry name" value="RNaseH-like_sf"/>
</dbReference>
<dbReference type="InterPro" id="IPR036397">
    <property type="entry name" value="RNaseH_sf"/>
</dbReference>
<dbReference type="InterPro" id="IPR053151">
    <property type="entry name" value="RNase_H-like"/>
</dbReference>
<accession>A0A9D3UE32</accession>
<feature type="domain" description="RNase H type-1" evidence="1">
    <location>
        <begin position="6"/>
        <end position="113"/>
    </location>
</feature>
<dbReference type="Gene3D" id="3.30.420.10">
    <property type="entry name" value="Ribonuclease H-like superfamily/Ribonuclease H"/>
    <property type="match status" value="1"/>
</dbReference>
<dbReference type="Proteomes" id="UP000828251">
    <property type="component" value="Unassembled WGS sequence"/>
</dbReference>
<evidence type="ECO:0000313" key="2">
    <source>
        <dbReference type="EMBL" id="KAH1038673.1"/>
    </source>
</evidence>
<dbReference type="InterPro" id="IPR044730">
    <property type="entry name" value="RNase_H-like_dom_plant"/>
</dbReference>
<reference evidence="2 3" key="1">
    <citation type="journal article" date="2021" name="Plant Biotechnol. J.">
        <title>Multi-omics assisted identification of the key and species-specific regulatory components of drought-tolerant mechanisms in Gossypium stocksii.</title>
        <authorList>
            <person name="Yu D."/>
            <person name="Ke L."/>
            <person name="Zhang D."/>
            <person name="Wu Y."/>
            <person name="Sun Y."/>
            <person name="Mei J."/>
            <person name="Sun J."/>
            <person name="Sun Y."/>
        </authorList>
    </citation>
    <scope>NUCLEOTIDE SEQUENCE [LARGE SCALE GENOMIC DNA]</scope>
    <source>
        <strain evidence="3">cv. E1</strain>
        <tissue evidence="2">Leaf</tissue>
    </source>
</reference>
<dbReference type="InterPro" id="IPR002156">
    <property type="entry name" value="RNaseH_domain"/>
</dbReference>
<name>A0A9D3UE32_9ROSI</name>
<comment type="caution">
    <text evidence="2">The sequence shown here is derived from an EMBL/GenBank/DDBJ whole genome shotgun (WGS) entry which is preliminary data.</text>
</comment>
<evidence type="ECO:0000259" key="1">
    <source>
        <dbReference type="Pfam" id="PF13456"/>
    </source>
</evidence>
<evidence type="ECO:0000313" key="3">
    <source>
        <dbReference type="Proteomes" id="UP000828251"/>
    </source>
</evidence>
<dbReference type="PANTHER" id="PTHR47723">
    <property type="entry name" value="OS05G0353850 PROTEIN"/>
    <property type="match status" value="1"/>
</dbReference>
<dbReference type="PANTHER" id="PTHR47723:SF19">
    <property type="entry name" value="POLYNUCLEOTIDYL TRANSFERASE, RIBONUCLEASE H-LIKE SUPERFAMILY PROTEIN"/>
    <property type="match status" value="1"/>
</dbReference>
<dbReference type="AlphaFoldDB" id="A0A9D3UE32"/>
<dbReference type="SUPFAM" id="SSF53098">
    <property type="entry name" value="Ribonuclease H-like"/>
    <property type="match status" value="1"/>
</dbReference>
<protein>
    <recommendedName>
        <fullName evidence="1">RNase H type-1 domain-containing protein</fullName>
    </recommendedName>
</protein>
<sequence>MCVFLNTDGAIHSVFSFSAAGGAICNSKGEWIVGYNRFLGKCSVATTELWGLLDGLLILQKQGYNEVIISSDNLENVISISGNKWGDSSNALIRRIHQILASEESWVLTYAPR</sequence>
<dbReference type="CDD" id="cd06222">
    <property type="entry name" value="RNase_H_like"/>
    <property type="match status" value="1"/>
</dbReference>
<dbReference type="Pfam" id="PF13456">
    <property type="entry name" value="RVT_3"/>
    <property type="match status" value="1"/>
</dbReference>
<organism evidence="2 3">
    <name type="scientific">Gossypium stocksii</name>
    <dbReference type="NCBI Taxonomy" id="47602"/>
    <lineage>
        <taxon>Eukaryota</taxon>
        <taxon>Viridiplantae</taxon>
        <taxon>Streptophyta</taxon>
        <taxon>Embryophyta</taxon>
        <taxon>Tracheophyta</taxon>
        <taxon>Spermatophyta</taxon>
        <taxon>Magnoliopsida</taxon>
        <taxon>eudicotyledons</taxon>
        <taxon>Gunneridae</taxon>
        <taxon>Pentapetalae</taxon>
        <taxon>rosids</taxon>
        <taxon>malvids</taxon>
        <taxon>Malvales</taxon>
        <taxon>Malvaceae</taxon>
        <taxon>Malvoideae</taxon>
        <taxon>Gossypium</taxon>
    </lineage>
</organism>